<feature type="compositionally biased region" description="Polar residues" evidence="1">
    <location>
        <begin position="252"/>
        <end position="265"/>
    </location>
</feature>
<proteinExistence type="predicted"/>
<feature type="compositionally biased region" description="Basic and acidic residues" evidence="1">
    <location>
        <begin position="91"/>
        <end position="105"/>
    </location>
</feature>
<dbReference type="Proteomes" id="UP000198881">
    <property type="component" value="Unassembled WGS sequence"/>
</dbReference>
<evidence type="ECO:0000313" key="3">
    <source>
        <dbReference type="Proteomes" id="UP000198881"/>
    </source>
</evidence>
<name>A0A1I7MQT8_9MICC</name>
<feature type="compositionally biased region" description="Polar residues" evidence="1">
    <location>
        <begin position="1"/>
        <end position="13"/>
    </location>
</feature>
<dbReference type="AlphaFoldDB" id="A0A1I7MQT8"/>
<organism evidence="2 3">
    <name type="scientific">Micrococcus terreus</name>
    <dbReference type="NCBI Taxonomy" id="574650"/>
    <lineage>
        <taxon>Bacteria</taxon>
        <taxon>Bacillati</taxon>
        <taxon>Actinomycetota</taxon>
        <taxon>Actinomycetes</taxon>
        <taxon>Micrococcales</taxon>
        <taxon>Micrococcaceae</taxon>
        <taxon>Micrococcus</taxon>
    </lineage>
</organism>
<dbReference type="OrthoDB" id="4578793at2"/>
<accession>A0A1I7MQT8</accession>
<feature type="region of interest" description="Disordered" evidence="1">
    <location>
        <begin position="82"/>
        <end position="105"/>
    </location>
</feature>
<feature type="region of interest" description="Disordered" evidence="1">
    <location>
        <begin position="168"/>
        <end position="265"/>
    </location>
</feature>
<keyword evidence="3" id="KW-1185">Reference proteome</keyword>
<reference evidence="2 3" key="1">
    <citation type="submission" date="2016-10" db="EMBL/GenBank/DDBJ databases">
        <authorList>
            <person name="de Groot N.N."/>
        </authorList>
    </citation>
    <scope>NUCLEOTIDE SEQUENCE [LARGE SCALE GENOMIC DNA]</scope>
    <source>
        <strain evidence="2 3">CGMCC 1.7054</strain>
    </source>
</reference>
<feature type="region of interest" description="Disordered" evidence="1">
    <location>
        <begin position="1"/>
        <end position="37"/>
    </location>
</feature>
<feature type="compositionally biased region" description="Pro residues" evidence="1">
    <location>
        <begin position="191"/>
        <end position="201"/>
    </location>
</feature>
<feature type="compositionally biased region" description="Low complexity" evidence="1">
    <location>
        <begin position="238"/>
        <end position="250"/>
    </location>
</feature>
<dbReference type="STRING" id="574650.SAMN04487966_11084"/>
<dbReference type="EMBL" id="FPCG01000010">
    <property type="protein sequence ID" value="SFV24284.1"/>
    <property type="molecule type" value="Genomic_DNA"/>
</dbReference>
<evidence type="ECO:0000256" key="1">
    <source>
        <dbReference type="SAM" id="MobiDB-lite"/>
    </source>
</evidence>
<sequence length="265" mass="27582">MTTNPDQSANVPGTVSKKDAAQDAARQEAGQLGHEAKDAVRDVAGTVREEVGHVKDEAVQQVKSLAGSAKDEVGFQLSAQQERLAGQSRTVSDDLERISRGEKPESDLVNQAVSMISQRARTLTEQLETKEPQDLLEDVRRFAARRPGTFLAIAAGVGLLAGRLTRGLKDAQDDSQTSGELVPRRTYGSPAPVPAAAPPAYAPQDTLDSQPGIQTGAPAVDGTPGLPPTPGAPGTPGTPGTPDTPRVPGTQYPDTPGTQNTGGRS</sequence>
<evidence type="ECO:0000313" key="2">
    <source>
        <dbReference type="EMBL" id="SFV24284.1"/>
    </source>
</evidence>
<dbReference type="RefSeq" id="WP_091698759.1">
    <property type="nucleotide sequence ID" value="NZ_FPCG01000010.1"/>
</dbReference>
<protein>
    <submittedName>
        <fullName evidence="2">Uncharacterized protein</fullName>
    </submittedName>
</protein>
<gene>
    <name evidence="2" type="ORF">SAMN04487966_11084</name>
</gene>